<dbReference type="Pfam" id="PF03807">
    <property type="entry name" value="F420_oxidored"/>
    <property type="match status" value="1"/>
</dbReference>
<dbReference type="InterPro" id="IPR036291">
    <property type="entry name" value="NAD(P)-bd_dom_sf"/>
</dbReference>
<comment type="caution">
    <text evidence="4">The sequence shown here is derived from an EMBL/GenBank/DDBJ whole genome shotgun (WGS) entry which is preliminary data.</text>
</comment>
<protein>
    <recommendedName>
        <fullName evidence="3">Pyrroline-5-carboxylate reductase catalytic N-terminal domain-containing protein</fullName>
    </recommendedName>
</protein>
<dbReference type="RefSeq" id="WP_083639724.1">
    <property type="nucleotide sequence ID" value="NZ_CALYQA010000004.1"/>
</dbReference>
<evidence type="ECO:0000259" key="3">
    <source>
        <dbReference type="Pfam" id="PF03807"/>
    </source>
</evidence>
<feature type="domain" description="Pyrroline-5-carboxylate reductase catalytic N-terminal" evidence="3">
    <location>
        <begin position="63"/>
        <end position="154"/>
    </location>
</feature>
<organism evidence="4 5">
    <name type="scientific">Bartonella apis</name>
    <dbReference type="NCBI Taxonomy" id="1686310"/>
    <lineage>
        <taxon>Bacteria</taxon>
        <taxon>Pseudomonadati</taxon>
        <taxon>Pseudomonadota</taxon>
        <taxon>Alphaproteobacteria</taxon>
        <taxon>Hyphomicrobiales</taxon>
        <taxon>Bartonellaceae</taxon>
        <taxon>Bartonella</taxon>
    </lineage>
</organism>
<evidence type="ECO:0000313" key="5">
    <source>
        <dbReference type="Proteomes" id="UP000187344"/>
    </source>
</evidence>
<dbReference type="SUPFAM" id="SSF51735">
    <property type="entry name" value="NAD(P)-binding Rossmann-fold domains"/>
    <property type="match status" value="1"/>
</dbReference>
<evidence type="ECO:0000256" key="2">
    <source>
        <dbReference type="SAM" id="MobiDB-lite"/>
    </source>
</evidence>
<name>A0A1R0F9Y6_9HYPH</name>
<keyword evidence="1" id="KW-0560">Oxidoreductase</keyword>
<dbReference type="InterPro" id="IPR028939">
    <property type="entry name" value="P5C_Rdtase_cat_N"/>
</dbReference>
<dbReference type="OrthoDB" id="7557417at2"/>
<dbReference type="InterPro" id="IPR051267">
    <property type="entry name" value="STEAP_metalloreductase"/>
</dbReference>
<sequence length="269" mass="28558">MSLDRRFILKSALALSLAEIFSLSKAFSQNTENSAGKASNSSKAETVNDSPATKTEADVKNLKIGVIGAGSLGGTVATLLVKSGHSVMFSSRHPDELRRLTTPLGDKASVGTPRQAAQFGDVILVAVPFSAWPQIGKDFAAEMKGKIVIDATNPPLWGGVLEPLSIEAKKNGVAETVKKYVPDVRLVRAFSAVDATVIEDCFNKRIEAVGMPIASDDEKALAVVAELVRETGCEPIITGKLETAHIFAPGEPGFRAHLPADKLRKRLGL</sequence>
<feature type="region of interest" description="Disordered" evidence="2">
    <location>
        <begin position="32"/>
        <end position="54"/>
    </location>
</feature>
<gene>
    <name evidence="4" type="ORF">PEB0149_012380</name>
</gene>
<proteinExistence type="predicted"/>
<dbReference type="AlphaFoldDB" id="A0A1R0F9Y6"/>
<evidence type="ECO:0000313" key="4">
    <source>
        <dbReference type="EMBL" id="OLY43801.1"/>
    </source>
</evidence>
<keyword evidence="5" id="KW-1185">Reference proteome</keyword>
<dbReference type="Proteomes" id="UP000187344">
    <property type="component" value="Unassembled WGS sequence"/>
</dbReference>
<dbReference type="Gene3D" id="3.40.50.720">
    <property type="entry name" value="NAD(P)-binding Rossmann-like Domain"/>
    <property type="match status" value="1"/>
</dbReference>
<evidence type="ECO:0000256" key="1">
    <source>
        <dbReference type="ARBA" id="ARBA00023002"/>
    </source>
</evidence>
<dbReference type="PANTHER" id="PTHR14239">
    <property type="entry name" value="DUDULIN-RELATED"/>
    <property type="match status" value="1"/>
</dbReference>
<reference evidence="4 5" key="1">
    <citation type="submission" date="2016-12" db="EMBL/GenBank/DDBJ databases">
        <title>Comparative genomics of Bartonella apis.</title>
        <authorList>
            <person name="Engel P."/>
        </authorList>
    </citation>
    <scope>NUCLEOTIDE SEQUENCE [LARGE SCALE GENOMIC DNA]</scope>
    <source>
        <strain evidence="4 5">PEB0149</strain>
    </source>
</reference>
<dbReference type="GO" id="GO:0016491">
    <property type="term" value="F:oxidoreductase activity"/>
    <property type="evidence" value="ECO:0007669"/>
    <property type="project" value="UniProtKB-KW"/>
</dbReference>
<dbReference type="EMBL" id="LXYT01000001">
    <property type="protein sequence ID" value="OLY43801.1"/>
    <property type="molecule type" value="Genomic_DNA"/>
</dbReference>
<dbReference type="PANTHER" id="PTHR14239:SF10">
    <property type="entry name" value="REDUCTASE"/>
    <property type="match status" value="1"/>
</dbReference>
<accession>A0A1R0F9Y6</accession>
<feature type="compositionally biased region" description="Low complexity" evidence="2">
    <location>
        <begin position="33"/>
        <end position="44"/>
    </location>
</feature>